<accession>A0A0C7QH18</accession>
<name>A0A0C7QH18_PARSO</name>
<dbReference type="NCBIfam" id="TIGR00220">
    <property type="entry name" value="mscL"/>
    <property type="match status" value="1"/>
</dbReference>
<protein>
    <recommendedName>
        <fullName evidence="10">Large-conductance mechanosensitive channel</fullName>
    </recommendedName>
</protein>
<dbReference type="PANTHER" id="PTHR30266">
    <property type="entry name" value="MECHANOSENSITIVE CHANNEL MSCL"/>
    <property type="match status" value="1"/>
</dbReference>
<dbReference type="InterPro" id="IPR036019">
    <property type="entry name" value="MscL_channel"/>
</dbReference>
<keyword evidence="6 10" id="KW-1133">Transmembrane helix</keyword>
<dbReference type="NCBIfam" id="NF001843">
    <property type="entry name" value="PRK00567.1-4"/>
    <property type="match status" value="1"/>
</dbReference>
<reference evidence="11 12" key="1">
    <citation type="submission" date="2015-01" db="EMBL/GenBank/DDBJ databases">
        <authorList>
            <person name="Aslett A.Martin."/>
            <person name="De Silva Nishadi"/>
        </authorList>
    </citation>
    <scope>NUCLEOTIDE SEQUENCE [LARGE SCALE GENOMIC DNA]</scope>
    <source>
        <strain evidence="11 12">R28058</strain>
    </source>
</reference>
<evidence type="ECO:0000256" key="9">
    <source>
        <dbReference type="ARBA" id="ARBA00023303"/>
    </source>
</evidence>
<comment type="similarity">
    <text evidence="2 10">Belongs to the MscL family.</text>
</comment>
<gene>
    <name evidence="10 11" type="primary">mscL</name>
    <name evidence="11" type="ORF">R28058_14971</name>
</gene>
<evidence type="ECO:0000256" key="10">
    <source>
        <dbReference type="HAMAP-Rule" id="MF_00115"/>
    </source>
</evidence>
<keyword evidence="3 10" id="KW-0813">Transport</keyword>
<dbReference type="Gene3D" id="1.10.1200.120">
    <property type="entry name" value="Large-conductance mechanosensitive channel, MscL, domain 1"/>
    <property type="match status" value="1"/>
</dbReference>
<dbReference type="PROSITE" id="PS01327">
    <property type="entry name" value="MSCL"/>
    <property type="match status" value="1"/>
</dbReference>
<comment type="caution">
    <text evidence="10">Lacks conserved residue(s) required for the propagation of feature annotation.</text>
</comment>
<evidence type="ECO:0000256" key="5">
    <source>
        <dbReference type="ARBA" id="ARBA00022692"/>
    </source>
</evidence>
<proteinExistence type="inferred from homology"/>
<comment type="subcellular location">
    <subcellularLocation>
        <location evidence="1 10">Cell membrane</location>
        <topology evidence="1 10">Multi-pass membrane protein</topology>
    </subcellularLocation>
</comment>
<dbReference type="AlphaFoldDB" id="A0A0C7QH18"/>
<evidence type="ECO:0000256" key="3">
    <source>
        <dbReference type="ARBA" id="ARBA00022448"/>
    </source>
</evidence>
<evidence type="ECO:0000256" key="2">
    <source>
        <dbReference type="ARBA" id="ARBA00007254"/>
    </source>
</evidence>
<comment type="subunit">
    <text evidence="10">Homopentamer.</text>
</comment>
<organism evidence="11 12">
    <name type="scientific">Paraclostridium sordellii</name>
    <name type="common">Clostridium sordellii</name>
    <dbReference type="NCBI Taxonomy" id="1505"/>
    <lineage>
        <taxon>Bacteria</taxon>
        <taxon>Bacillati</taxon>
        <taxon>Bacillota</taxon>
        <taxon>Clostridia</taxon>
        <taxon>Peptostreptococcales</taxon>
        <taxon>Peptostreptococcaceae</taxon>
        <taxon>Paraclostridium</taxon>
    </lineage>
</organism>
<dbReference type="InterPro" id="IPR001185">
    <property type="entry name" value="MS_channel"/>
</dbReference>
<dbReference type="PANTHER" id="PTHR30266:SF2">
    <property type="entry name" value="LARGE-CONDUCTANCE MECHANOSENSITIVE CHANNEL"/>
    <property type="match status" value="1"/>
</dbReference>
<keyword evidence="7 10" id="KW-0406">Ion transport</keyword>
<dbReference type="EMBL" id="CEKZ01000003">
    <property type="protein sequence ID" value="CEQ03764.1"/>
    <property type="molecule type" value="Genomic_DNA"/>
</dbReference>
<evidence type="ECO:0000256" key="4">
    <source>
        <dbReference type="ARBA" id="ARBA00022475"/>
    </source>
</evidence>
<dbReference type="InterPro" id="IPR037673">
    <property type="entry name" value="MSC/AndL"/>
</dbReference>
<dbReference type="RefSeq" id="WP_055333418.1">
    <property type="nucleotide sequence ID" value="NZ_CDNF01000003.1"/>
</dbReference>
<keyword evidence="4 10" id="KW-1003">Cell membrane</keyword>
<evidence type="ECO:0000256" key="6">
    <source>
        <dbReference type="ARBA" id="ARBA00022989"/>
    </source>
</evidence>
<dbReference type="HAMAP" id="MF_00115">
    <property type="entry name" value="MscL"/>
    <property type="match status" value="1"/>
</dbReference>
<dbReference type="SUPFAM" id="SSF81330">
    <property type="entry name" value="Gated mechanosensitive channel"/>
    <property type="match status" value="1"/>
</dbReference>
<evidence type="ECO:0000256" key="8">
    <source>
        <dbReference type="ARBA" id="ARBA00023136"/>
    </source>
</evidence>
<evidence type="ECO:0000313" key="11">
    <source>
        <dbReference type="EMBL" id="CEQ03764.1"/>
    </source>
</evidence>
<dbReference type="PRINTS" id="PR01264">
    <property type="entry name" value="MECHCHANNEL"/>
</dbReference>
<evidence type="ECO:0000313" key="12">
    <source>
        <dbReference type="Proteomes" id="UP000049127"/>
    </source>
</evidence>
<keyword evidence="9 10" id="KW-0407">Ion channel</keyword>
<evidence type="ECO:0000256" key="7">
    <source>
        <dbReference type="ARBA" id="ARBA00023065"/>
    </source>
</evidence>
<keyword evidence="8 10" id="KW-0472">Membrane</keyword>
<keyword evidence="5 10" id="KW-0812">Transmembrane</keyword>
<comment type="function">
    <text evidence="10">Channel that opens in response to stretch forces in the membrane lipid bilayer. May participate in the regulation of osmotic pressure changes within the cell.</text>
</comment>
<dbReference type="InterPro" id="IPR019823">
    <property type="entry name" value="Mechanosensitive_channel_CS"/>
</dbReference>
<evidence type="ECO:0000256" key="1">
    <source>
        <dbReference type="ARBA" id="ARBA00004651"/>
    </source>
</evidence>
<dbReference type="Pfam" id="PF01741">
    <property type="entry name" value="MscL"/>
    <property type="match status" value="1"/>
</dbReference>
<feature type="transmembrane region" description="Helical" evidence="10">
    <location>
        <begin position="76"/>
        <end position="97"/>
    </location>
</feature>
<dbReference type="GO" id="GO:0005886">
    <property type="term" value="C:plasma membrane"/>
    <property type="evidence" value="ECO:0007669"/>
    <property type="project" value="UniProtKB-SubCell"/>
</dbReference>
<dbReference type="GO" id="GO:0008381">
    <property type="term" value="F:mechanosensitive monoatomic ion channel activity"/>
    <property type="evidence" value="ECO:0007669"/>
    <property type="project" value="UniProtKB-UniRule"/>
</dbReference>
<dbReference type="Proteomes" id="UP000049127">
    <property type="component" value="Unassembled WGS sequence"/>
</dbReference>
<sequence length="138" mass="15309">MKKMLKEFKEFAVKGNVLDLAVGVVVGGAFSKIVTSLVNDIIMPIVGILTGGINFSEYKIVLKEAVGKNPSVTLNIGNFIQTSVNFLIISFCIFLFIKALIKFKSKNDKEVSTTKEENLNKVSEEVLLLRDIKELLQK</sequence>